<keyword evidence="3 10" id="KW-0808">Transferase</keyword>
<evidence type="ECO:0000256" key="6">
    <source>
        <dbReference type="ARBA" id="ARBA00022786"/>
    </source>
</evidence>
<accession>B0EI08</accession>
<dbReference type="PANTHER" id="PTHR21497:SF24">
    <property type="entry name" value="E3 UBIQUITIN-PROTEIN LIGASE UBR1"/>
    <property type="match status" value="1"/>
</dbReference>
<dbReference type="EC" id="2.3.2.27" evidence="10"/>
<reference evidence="13" key="1">
    <citation type="submission" date="2007-12" db="EMBL/GenBank/DDBJ databases">
        <title>Annotation of Entamoeba dispar SAW760.</title>
        <authorList>
            <person name="Lorenzi H."/>
            <person name="Inman J."/>
            <person name="Schobel S."/>
            <person name="Amedeo P."/>
            <person name="Caler E."/>
        </authorList>
    </citation>
    <scope>NUCLEOTIDE SEQUENCE [LARGE SCALE GENOMIC DNA]</scope>
    <source>
        <strain evidence="13">ATCC PRA-260 / SAW760</strain>
    </source>
</reference>
<evidence type="ECO:0000256" key="2">
    <source>
        <dbReference type="ARBA" id="ARBA00004906"/>
    </source>
</evidence>
<dbReference type="KEGG" id="edi:EDI_124540"/>
<comment type="pathway">
    <text evidence="2 10">Protein modification; protein ubiquitination.</text>
</comment>
<dbReference type="InterPro" id="IPR003126">
    <property type="entry name" value="Znf_UBR"/>
</dbReference>
<keyword evidence="13" id="KW-1185">Reference proteome</keyword>
<dbReference type="AlphaFoldDB" id="B0EI08"/>
<dbReference type="GO" id="GO:0000151">
    <property type="term" value="C:ubiquitin ligase complex"/>
    <property type="evidence" value="ECO:0007669"/>
    <property type="project" value="TreeGrafter"/>
</dbReference>
<sequence>MVENIIGTTLDSAIRSCQNLVHTRHCRSVGYGQKSLIYHCKTCSKNESACLCALCFNSSNHKGHDYSITEVSNFTCDCGDETQWKEEGFCPLHGKSFTGNLVSLLPAEYKGFPKKMKQCIKKYVFELIGDNITEVEKIGDIILKLMRVDLFYLIIAELLTKQFSPSSSILIEQFHQQQITYHEFLYEKMFTLSKLPTTLTRILTSFQTDLTLIHFDHEIIYKLFIYSLEYSQHLLNEVFCNTFIF</sequence>
<dbReference type="SMART" id="SM00396">
    <property type="entry name" value="ZnF_UBR1"/>
    <property type="match status" value="1"/>
</dbReference>
<evidence type="ECO:0000256" key="4">
    <source>
        <dbReference type="ARBA" id="ARBA00022723"/>
    </source>
</evidence>
<gene>
    <name evidence="12" type="ORF">EDI_124540</name>
</gene>
<evidence type="ECO:0000259" key="11">
    <source>
        <dbReference type="PROSITE" id="PS51157"/>
    </source>
</evidence>
<name>B0EI08_ENTDS</name>
<dbReference type="GO" id="GO:0016874">
    <property type="term" value="F:ligase activity"/>
    <property type="evidence" value="ECO:0007669"/>
    <property type="project" value="UniProtKB-KW"/>
</dbReference>
<dbReference type="PROSITE" id="PS51157">
    <property type="entry name" value="ZF_UBR"/>
    <property type="match status" value="1"/>
</dbReference>
<dbReference type="GeneID" id="5882918"/>
<feature type="domain" description="UBR-type" evidence="11">
    <location>
        <begin position="24"/>
        <end position="95"/>
    </location>
</feature>
<dbReference type="eggNOG" id="KOG1140">
    <property type="taxonomic scope" value="Eukaryota"/>
</dbReference>
<dbReference type="RefSeq" id="XP_001737860.1">
    <property type="nucleotide sequence ID" value="XM_001737808.1"/>
</dbReference>
<evidence type="ECO:0000313" key="13">
    <source>
        <dbReference type="Proteomes" id="UP000008076"/>
    </source>
</evidence>
<dbReference type="FunFam" id="2.10.110.30:FF:000002">
    <property type="entry name" value="Putative e3 ubiquitin-protein ligase ubr3"/>
    <property type="match status" value="1"/>
</dbReference>
<evidence type="ECO:0000256" key="7">
    <source>
        <dbReference type="ARBA" id="ARBA00022833"/>
    </source>
</evidence>
<dbReference type="Gene3D" id="2.10.110.30">
    <property type="match status" value="1"/>
</dbReference>
<comment type="function">
    <text evidence="10">Ubiquitin ligase protein which is a component of the N-end rule pathway. Recognizes and binds to proteins bearing specific N-terminal residues that are destabilizing according to the N-end rule, leading to their ubiquitination and subsequent degradation.</text>
</comment>
<dbReference type="GO" id="GO:0061630">
    <property type="term" value="F:ubiquitin protein ligase activity"/>
    <property type="evidence" value="ECO:0007669"/>
    <property type="project" value="UniProtKB-UniRule"/>
</dbReference>
<comment type="similarity">
    <text evidence="8 10">Belongs to the E3 ubiquitin-protein ligase UBR1-like family.</text>
</comment>
<dbReference type="PANTHER" id="PTHR21497">
    <property type="entry name" value="UBIQUITIN LIGASE E3 ALPHA-RELATED"/>
    <property type="match status" value="1"/>
</dbReference>
<feature type="non-terminal residue" evidence="12">
    <location>
        <position position="245"/>
    </location>
</feature>
<evidence type="ECO:0000313" key="12">
    <source>
        <dbReference type="EMBL" id="EDR25836.1"/>
    </source>
</evidence>
<comment type="catalytic activity">
    <reaction evidence="1 10">
        <text>S-ubiquitinyl-[E2 ubiquitin-conjugating enzyme]-L-cysteine + [acceptor protein]-L-lysine = [E2 ubiquitin-conjugating enzyme]-L-cysteine + N(6)-ubiquitinyl-[acceptor protein]-L-lysine.</text>
        <dbReference type="EC" id="2.3.2.27"/>
    </reaction>
</comment>
<dbReference type="InterPro" id="IPR039164">
    <property type="entry name" value="UBR1-like"/>
</dbReference>
<keyword evidence="6 10" id="KW-0833">Ubl conjugation pathway</keyword>
<evidence type="ECO:0000256" key="1">
    <source>
        <dbReference type="ARBA" id="ARBA00000900"/>
    </source>
</evidence>
<evidence type="ECO:0000256" key="10">
    <source>
        <dbReference type="RuleBase" id="RU366018"/>
    </source>
</evidence>
<evidence type="ECO:0000256" key="5">
    <source>
        <dbReference type="ARBA" id="ARBA00022771"/>
    </source>
</evidence>
<dbReference type="GO" id="GO:0005737">
    <property type="term" value="C:cytoplasm"/>
    <property type="evidence" value="ECO:0007669"/>
    <property type="project" value="TreeGrafter"/>
</dbReference>
<keyword evidence="5 10" id="KW-0863">Zinc-finger</keyword>
<dbReference type="GO" id="GO:0071596">
    <property type="term" value="P:ubiquitin-dependent protein catabolic process via the N-end rule pathway"/>
    <property type="evidence" value="ECO:0007669"/>
    <property type="project" value="UniProtKB-UniRule"/>
</dbReference>
<dbReference type="GO" id="GO:0008270">
    <property type="term" value="F:zinc ion binding"/>
    <property type="evidence" value="ECO:0007669"/>
    <property type="project" value="UniProtKB-UniRule"/>
</dbReference>
<evidence type="ECO:0000256" key="3">
    <source>
        <dbReference type="ARBA" id="ARBA00022679"/>
    </source>
</evidence>
<proteinExistence type="inferred from homology"/>
<keyword evidence="12" id="KW-0436">Ligase</keyword>
<dbReference type="CDD" id="cd19673">
    <property type="entry name" value="UBR-box_UBR3"/>
    <property type="match status" value="1"/>
</dbReference>
<dbReference type="Proteomes" id="UP000008076">
    <property type="component" value="Unassembled WGS sequence"/>
</dbReference>
<dbReference type="OrthoDB" id="26387at2759"/>
<keyword evidence="4 10" id="KW-0479">Metal-binding</keyword>
<dbReference type="Pfam" id="PF02207">
    <property type="entry name" value="zf-UBR"/>
    <property type="match status" value="1"/>
</dbReference>
<dbReference type="UniPathway" id="UPA00143"/>
<keyword evidence="7 10" id="KW-0862">Zinc</keyword>
<protein>
    <recommendedName>
        <fullName evidence="10">E3 ubiquitin-protein ligase</fullName>
        <ecNumber evidence="10">2.3.2.27</ecNumber>
    </recommendedName>
</protein>
<feature type="zinc finger region" description="UBR-type" evidence="9">
    <location>
        <begin position="24"/>
        <end position="95"/>
    </location>
</feature>
<dbReference type="GO" id="GO:0016567">
    <property type="term" value="P:protein ubiquitination"/>
    <property type="evidence" value="ECO:0007669"/>
    <property type="project" value="UniProtKB-UniRule"/>
</dbReference>
<evidence type="ECO:0000256" key="8">
    <source>
        <dbReference type="ARBA" id="ARBA00046341"/>
    </source>
</evidence>
<dbReference type="VEuPathDB" id="AmoebaDB:EDI_124540"/>
<dbReference type="EMBL" id="DS549364">
    <property type="protein sequence ID" value="EDR25836.1"/>
    <property type="molecule type" value="Genomic_DNA"/>
</dbReference>
<organism evidence="13">
    <name type="scientific">Entamoeba dispar (strain ATCC PRA-260 / SAW760)</name>
    <dbReference type="NCBI Taxonomy" id="370354"/>
    <lineage>
        <taxon>Eukaryota</taxon>
        <taxon>Amoebozoa</taxon>
        <taxon>Evosea</taxon>
        <taxon>Archamoebae</taxon>
        <taxon>Mastigamoebida</taxon>
        <taxon>Entamoebidae</taxon>
        <taxon>Entamoeba</taxon>
    </lineage>
</organism>
<evidence type="ECO:0000256" key="9">
    <source>
        <dbReference type="PROSITE-ProRule" id="PRU00508"/>
    </source>
</evidence>